<accession>A0A4Z0C1H7</accession>
<keyword evidence="6 8" id="KW-1133">Transmembrane helix</keyword>
<keyword evidence="3" id="KW-1003">Cell membrane</keyword>
<dbReference type="RefSeq" id="WP_135261454.1">
    <property type="nucleotide sequence ID" value="NZ_SMLM01000001.1"/>
</dbReference>
<dbReference type="PANTHER" id="PTHR30012">
    <property type="entry name" value="GENERAL SECRETION PATHWAY PROTEIN"/>
    <property type="match status" value="1"/>
</dbReference>
<evidence type="ECO:0000256" key="1">
    <source>
        <dbReference type="ARBA" id="ARBA00004429"/>
    </source>
</evidence>
<dbReference type="InterPro" id="IPR042094">
    <property type="entry name" value="T2SS_GspF_sf"/>
</dbReference>
<feature type="transmembrane region" description="Helical" evidence="8">
    <location>
        <begin position="366"/>
        <end position="386"/>
    </location>
</feature>
<feature type="transmembrane region" description="Helical" evidence="8">
    <location>
        <begin position="270"/>
        <end position="289"/>
    </location>
</feature>
<dbReference type="Pfam" id="PF00482">
    <property type="entry name" value="T2SSF"/>
    <property type="match status" value="2"/>
</dbReference>
<evidence type="ECO:0000256" key="3">
    <source>
        <dbReference type="ARBA" id="ARBA00022475"/>
    </source>
</evidence>
<evidence type="ECO:0000256" key="2">
    <source>
        <dbReference type="ARBA" id="ARBA00005745"/>
    </source>
</evidence>
<dbReference type="Proteomes" id="UP000298180">
    <property type="component" value="Unassembled WGS sequence"/>
</dbReference>
<dbReference type="InterPro" id="IPR018076">
    <property type="entry name" value="T2SS_GspF_dom"/>
</dbReference>
<comment type="subcellular location">
    <subcellularLocation>
        <location evidence="1">Cell inner membrane</location>
        <topology evidence="1">Multi-pass membrane protein</topology>
    </subcellularLocation>
</comment>
<dbReference type="AlphaFoldDB" id="A0A4Z0C1H7"/>
<feature type="domain" description="Type II secretion system protein GspF" evidence="9">
    <location>
        <begin position="264"/>
        <end position="385"/>
    </location>
</feature>
<keyword evidence="7 8" id="KW-0472">Membrane</keyword>
<dbReference type="GO" id="GO:0005886">
    <property type="term" value="C:plasma membrane"/>
    <property type="evidence" value="ECO:0007669"/>
    <property type="project" value="UniProtKB-SubCell"/>
</dbReference>
<evidence type="ECO:0000313" key="11">
    <source>
        <dbReference type="Proteomes" id="UP000298180"/>
    </source>
</evidence>
<dbReference type="InterPro" id="IPR003004">
    <property type="entry name" value="GspF/PilC"/>
</dbReference>
<feature type="domain" description="Type II secretion system protein GspF" evidence="9">
    <location>
        <begin position="63"/>
        <end position="186"/>
    </location>
</feature>
<evidence type="ECO:0000313" key="10">
    <source>
        <dbReference type="EMBL" id="TFZ05373.1"/>
    </source>
</evidence>
<name>A0A4Z0C1H7_9BURK</name>
<comment type="similarity">
    <text evidence="2">Belongs to the GSP F family.</text>
</comment>
<evidence type="ECO:0000259" key="9">
    <source>
        <dbReference type="Pfam" id="PF00482"/>
    </source>
</evidence>
<dbReference type="EMBL" id="SMLM01000001">
    <property type="protein sequence ID" value="TFZ05373.1"/>
    <property type="molecule type" value="Genomic_DNA"/>
</dbReference>
<evidence type="ECO:0000256" key="4">
    <source>
        <dbReference type="ARBA" id="ARBA00022519"/>
    </source>
</evidence>
<dbReference type="PRINTS" id="PR00812">
    <property type="entry name" value="BCTERIALGSPF"/>
</dbReference>
<keyword evidence="4" id="KW-0997">Cell inner membrane</keyword>
<evidence type="ECO:0000256" key="5">
    <source>
        <dbReference type="ARBA" id="ARBA00022692"/>
    </source>
</evidence>
<protein>
    <submittedName>
        <fullName evidence="10">Type II secretion system F family protein</fullName>
    </submittedName>
</protein>
<evidence type="ECO:0000256" key="6">
    <source>
        <dbReference type="ARBA" id="ARBA00022989"/>
    </source>
</evidence>
<sequence>MRFQVRALKPAEGVVTLMVEAADGAAALEQARAQGLSALSARPLRNFGERLAARQKPFPLLQFTQELVALLRAGLSLPETLETMVEKESRMDVRATLQLVLDRLFEGRSFSQALEASPAIFSPLYVATVRASERTGDLPEALARFIEYQEKLDTLRKKIVSASIYPAVLLGVGLLVTLFLLGYVVPRFSSIYAESGRDLPLLSRLLLDWGQFVSGHGEIVLGLFVAVFALALALRRRAAAGLLALAQRSNVLRGKLLVFHLARFYRSLGMLLRGGVPLVPALGMVSGLLSPDLREKLLLATARVREGVSLSEAMTSAGLTTAVAARMLRVGENTGDMAAMMERAAVFHEEELSRWVDWFTKLFEPLLMAFIGVVIGGIVILMYLPIFELAGSLQ</sequence>
<dbReference type="GO" id="GO:0015628">
    <property type="term" value="P:protein secretion by the type II secretion system"/>
    <property type="evidence" value="ECO:0007669"/>
    <property type="project" value="TreeGrafter"/>
</dbReference>
<evidence type="ECO:0000256" key="8">
    <source>
        <dbReference type="SAM" id="Phobius"/>
    </source>
</evidence>
<dbReference type="Gene3D" id="1.20.81.30">
    <property type="entry name" value="Type II secretion system (T2SS), domain F"/>
    <property type="match status" value="2"/>
</dbReference>
<dbReference type="PANTHER" id="PTHR30012:SF7">
    <property type="entry name" value="PROTEIN TRANSPORT PROTEIN HOFC HOMOLOG"/>
    <property type="match status" value="1"/>
</dbReference>
<reference evidence="10 11" key="1">
    <citation type="submission" date="2019-03" db="EMBL/GenBank/DDBJ databases">
        <title>Ramlibacter henchirensis DSM 14656, whole genome shotgun sequence.</title>
        <authorList>
            <person name="Zhang X."/>
            <person name="Feng G."/>
            <person name="Zhu H."/>
        </authorList>
    </citation>
    <scope>NUCLEOTIDE SEQUENCE [LARGE SCALE GENOMIC DNA]</scope>
    <source>
        <strain evidence="10 11">DSM 14656</strain>
    </source>
</reference>
<organism evidence="10 11">
    <name type="scientific">Ramlibacter henchirensis</name>
    <dbReference type="NCBI Taxonomy" id="204072"/>
    <lineage>
        <taxon>Bacteria</taxon>
        <taxon>Pseudomonadati</taxon>
        <taxon>Pseudomonadota</taxon>
        <taxon>Betaproteobacteria</taxon>
        <taxon>Burkholderiales</taxon>
        <taxon>Comamonadaceae</taxon>
        <taxon>Ramlibacter</taxon>
    </lineage>
</organism>
<evidence type="ECO:0000256" key="7">
    <source>
        <dbReference type="ARBA" id="ARBA00023136"/>
    </source>
</evidence>
<dbReference type="OrthoDB" id="9805682at2"/>
<keyword evidence="5 8" id="KW-0812">Transmembrane</keyword>
<feature type="transmembrane region" description="Helical" evidence="8">
    <location>
        <begin position="209"/>
        <end position="234"/>
    </location>
</feature>
<feature type="transmembrane region" description="Helical" evidence="8">
    <location>
        <begin position="164"/>
        <end position="185"/>
    </location>
</feature>
<proteinExistence type="inferred from homology"/>
<gene>
    <name evidence="10" type="ORF">EZ313_01480</name>
</gene>
<comment type="caution">
    <text evidence="10">The sequence shown here is derived from an EMBL/GenBank/DDBJ whole genome shotgun (WGS) entry which is preliminary data.</text>
</comment>
<keyword evidence="11" id="KW-1185">Reference proteome</keyword>